<evidence type="ECO:0000313" key="5">
    <source>
        <dbReference type="WBParaSite" id="HPBE_0000561701-mRNA-1"/>
    </source>
</evidence>
<dbReference type="InterPro" id="IPR000477">
    <property type="entry name" value="RT_dom"/>
</dbReference>
<reference evidence="3 4" key="1">
    <citation type="submission" date="2018-11" db="EMBL/GenBank/DDBJ databases">
        <authorList>
            <consortium name="Pathogen Informatics"/>
        </authorList>
    </citation>
    <scope>NUCLEOTIDE SEQUENCE [LARGE SCALE GENOMIC DNA]</scope>
</reference>
<sequence>MHQIHNNSEQRMMFKVKLSNTDDYRVSPVFGFVDTASNDSIEVIRKSGASRNDRMVVQLVPAPQDATDARAAFGHVQNVPNEDMFTVNLNASVPCVLRFFERILDRRIREIVKLSENQCGFVSGCGNIDAIHVARLLVGNHREKQKPVHIAFLDLEKAFDRVPREVI</sequence>
<dbReference type="WBParaSite" id="HPBE_0000561701-mRNA-1">
    <property type="protein sequence ID" value="HPBE_0000561701-mRNA-1"/>
    <property type="gene ID" value="HPBE_0000561701"/>
</dbReference>
<keyword evidence="1" id="KW-0963">Cytoplasm</keyword>
<organism evidence="3">
    <name type="scientific">Heligmosomoides polygyrus</name>
    <name type="common">Parasitic roundworm</name>
    <dbReference type="NCBI Taxonomy" id="6339"/>
    <lineage>
        <taxon>Eukaryota</taxon>
        <taxon>Metazoa</taxon>
        <taxon>Ecdysozoa</taxon>
        <taxon>Nematoda</taxon>
        <taxon>Chromadorea</taxon>
        <taxon>Rhabditida</taxon>
        <taxon>Rhabditina</taxon>
        <taxon>Rhabditomorpha</taxon>
        <taxon>Strongyloidea</taxon>
        <taxon>Heligmosomidae</taxon>
        <taxon>Heligmosomoides</taxon>
    </lineage>
</organism>
<keyword evidence="4" id="KW-1185">Reference proteome</keyword>
<dbReference type="Pfam" id="PF00635">
    <property type="entry name" value="Motile_Sperm"/>
    <property type="match status" value="1"/>
</dbReference>
<dbReference type="SUPFAM" id="SSF49354">
    <property type="entry name" value="PapD-like"/>
    <property type="match status" value="1"/>
</dbReference>
<comment type="function">
    <text evidence="1">Central component in molecular interactions underlying sperm crawling. Forms an extensive filament system that extends from sperm villipoda, along the leading edge of the pseudopod.</text>
</comment>
<dbReference type="EMBL" id="UZAH01025507">
    <property type="protein sequence ID" value="VDO65235.1"/>
    <property type="molecule type" value="Genomic_DNA"/>
</dbReference>
<name>A0A3P8AXL4_HELPZ</name>
<dbReference type="InterPro" id="IPR008962">
    <property type="entry name" value="PapD-like_sf"/>
</dbReference>
<dbReference type="OrthoDB" id="5845191at2759"/>
<dbReference type="InterPro" id="IPR000535">
    <property type="entry name" value="MSP_dom"/>
</dbReference>
<dbReference type="Proteomes" id="UP000050761">
    <property type="component" value="Unassembled WGS sequence"/>
</dbReference>
<dbReference type="Gene3D" id="2.60.40.10">
    <property type="entry name" value="Immunoglobulins"/>
    <property type="match status" value="1"/>
</dbReference>
<reference evidence="5" key="2">
    <citation type="submission" date="2019-09" db="UniProtKB">
        <authorList>
            <consortium name="WormBaseParasite"/>
        </authorList>
    </citation>
    <scope>IDENTIFICATION</scope>
</reference>
<keyword evidence="1" id="KW-0206">Cytoskeleton</keyword>
<accession>A0A3P8AXL4</accession>
<dbReference type="AlphaFoldDB" id="A0A3P8AXL4"/>
<dbReference type="Pfam" id="PF00078">
    <property type="entry name" value="RVT_1"/>
    <property type="match status" value="1"/>
</dbReference>
<evidence type="ECO:0000256" key="1">
    <source>
        <dbReference type="RuleBase" id="RU003425"/>
    </source>
</evidence>
<evidence type="ECO:0000313" key="3">
    <source>
        <dbReference type="EMBL" id="VDO65235.1"/>
    </source>
</evidence>
<dbReference type="PANTHER" id="PTHR22947:SF7">
    <property type="entry name" value="MSP DOMAIN-CONTAINING PROTEIN-RELATED"/>
    <property type="match status" value="1"/>
</dbReference>
<gene>
    <name evidence="3" type="ORF">HPBE_LOCUS5618</name>
</gene>
<proteinExistence type="predicted"/>
<dbReference type="PROSITE" id="PS50202">
    <property type="entry name" value="MSP"/>
    <property type="match status" value="1"/>
</dbReference>
<feature type="domain" description="MSP" evidence="2">
    <location>
        <begin position="1"/>
        <end position="94"/>
    </location>
</feature>
<dbReference type="PANTHER" id="PTHR22947">
    <property type="entry name" value="MAJOR SPERM PROTEIN"/>
    <property type="match status" value="1"/>
</dbReference>
<evidence type="ECO:0000313" key="4">
    <source>
        <dbReference type="Proteomes" id="UP000050761"/>
    </source>
</evidence>
<evidence type="ECO:0000259" key="2">
    <source>
        <dbReference type="PROSITE" id="PS50202"/>
    </source>
</evidence>
<dbReference type="InterPro" id="IPR013783">
    <property type="entry name" value="Ig-like_fold"/>
</dbReference>
<dbReference type="InterPro" id="IPR051774">
    <property type="entry name" value="Sperm-specific_class_P"/>
</dbReference>
<protein>
    <recommendedName>
        <fullName evidence="1">Major sperm protein</fullName>
    </recommendedName>
</protein>